<dbReference type="InterPro" id="IPR001660">
    <property type="entry name" value="SAM"/>
</dbReference>
<sequence length="827" mass="92950">MSWYSSVLKEIDGYNDHWRSKLVEAWTEGDVYNWIVSSARLTLVPLNDLPFDQFRHVIGKQLVKWKVSNFVQKDTKNGVFLYLYLQDIISHHKGKPCRNDLVPATVAITTEVDPAIKEELDTECVRVPNISILHTNTWRKKNLSDWTGLDVYHWLVHLCKEHHIPLDKFPFTEFEDFDGMRLLLLSGNDYQKKSEEYGLFIYQSVNQLILHNSDSNINSGHNEDEFATIFTSSAATNNDTHTPHHYEHTPSNYYQQHPPYDDIQTNSTNISLPHSLSPSPSFTTLDGKTATSVKSEARYPTTPPPPPGYPANPLEYLQQRQSSQHEISLQISEYNYPSQMYFGDPHASQHERTSTFTNMDAPSHDRTPSGHHPWKQAGYYSAGDSGEPAIKLEHISPGTGGTSSHDYSTSPSDQYSIYPSSQRRNPPPHHVPYYSDIGGHYPSYTSLHSGDNYYDTSDKTSASGEKQSPMTSRSGKPLPPPPGLIPKSMYKKPPNNTNDLNKSASSCHEQSSSKDQESQPDTGTTAKSPAKKKSTPSSTPEKKPKNKVAQEISKPKGIPYSVLTAYRDPTKLIIKIGNASWRSKQVKLWTDEDVKSWFRTISPDLGLPAHKFPFHLFPEGLTGAKLVEMKKSDFVSKYQKLGENIYEKLEEVVVGESSYAFGSEASNAGTDTSAESRASDNTPDQSSCLSSDEENVSDHPPDPIGPSPTPGTASQASTSSAPDQQPTRRRPGRPKGVTNRNSRRKEKLGKVWQFLINLLHNSEYNPSLICWEKYDEGKFRFVQSDKVASLWGDTKHNETYNYEKFSRAMRFSDFVSDITTSTTSCGQ</sequence>
<feature type="domain" description="ETS" evidence="5">
    <location>
        <begin position="749"/>
        <end position="811"/>
    </location>
</feature>
<feature type="region of interest" description="Disordered" evidence="4">
    <location>
        <begin position="449"/>
        <end position="553"/>
    </location>
</feature>
<feature type="compositionally biased region" description="Polar residues" evidence="4">
    <location>
        <begin position="282"/>
        <end position="294"/>
    </location>
</feature>
<accession>A0A8D8ZEW8</accession>
<name>A0A8D8ZEW8_9HEMI</name>
<proteinExistence type="inferred from homology"/>
<dbReference type="Pfam" id="PF00178">
    <property type="entry name" value="Ets"/>
    <property type="match status" value="1"/>
</dbReference>
<feature type="compositionally biased region" description="Polar residues" evidence="4">
    <location>
        <begin position="494"/>
        <end position="510"/>
    </location>
</feature>
<dbReference type="Pfam" id="PF02198">
    <property type="entry name" value="SAM_PNT"/>
    <property type="match status" value="1"/>
</dbReference>
<feature type="compositionally biased region" description="Polar residues" evidence="4">
    <location>
        <begin position="665"/>
        <end position="690"/>
    </location>
</feature>
<dbReference type="InterPro" id="IPR013761">
    <property type="entry name" value="SAM/pointed_sf"/>
</dbReference>
<dbReference type="SMART" id="SM00413">
    <property type="entry name" value="ETS"/>
    <property type="match status" value="1"/>
</dbReference>
<evidence type="ECO:0000259" key="5">
    <source>
        <dbReference type="PROSITE" id="PS50061"/>
    </source>
</evidence>
<dbReference type="InterPro" id="IPR036388">
    <property type="entry name" value="WH-like_DNA-bd_sf"/>
</dbReference>
<dbReference type="GO" id="GO:0043565">
    <property type="term" value="F:sequence-specific DNA binding"/>
    <property type="evidence" value="ECO:0007669"/>
    <property type="project" value="InterPro"/>
</dbReference>
<keyword evidence="2 3" id="KW-0238">DNA-binding</keyword>
<keyword evidence="3" id="KW-0539">Nucleus</keyword>
<dbReference type="InterPro" id="IPR046328">
    <property type="entry name" value="ETS_fam"/>
</dbReference>
<protein>
    <submittedName>
        <fullName evidence="7">ETS homologous factor</fullName>
    </submittedName>
</protein>
<dbReference type="PROSITE" id="PS50061">
    <property type="entry name" value="ETS_DOMAIN_3"/>
    <property type="match status" value="1"/>
</dbReference>
<dbReference type="PANTHER" id="PTHR11849">
    <property type="entry name" value="ETS"/>
    <property type="match status" value="1"/>
</dbReference>
<dbReference type="PANTHER" id="PTHR11849:SF190">
    <property type="entry name" value="ETS-DOMAIN PROTEIN"/>
    <property type="match status" value="1"/>
</dbReference>
<comment type="similarity">
    <text evidence="1 3">Belongs to the ETS family.</text>
</comment>
<evidence type="ECO:0000256" key="3">
    <source>
        <dbReference type="RuleBase" id="RU004019"/>
    </source>
</evidence>
<feature type="compositionally biased region" description="Pro residues" evidence="4">
    <location>
        <begin position="301"/>
        <end position="310"/>
    </location>
</feature>
<feature type="compositionally biased region" description="Polar residues" evidence="4">
    <location>
        <begin position="459"/>
        <end position="473"/>
    </location>
</feature>
<dbReference type="SUPFAM" id="SSF46785">
    <property type="entry name" value="Winged helix' DNA-binding domain"/>
    <property type="match status" value="1"/>
</dbReference>
<organism evidence="7">
    <name type="scientific">Cacopsylla melanoneura</name>
    <dbReference type="NCBI Taxonomy" id="428564"/>
    <lineage>
        <taxon>Eukaryota</taxon>
        <taxon>Metazoa</taxon>
        <taxon>Ecdysozoa</taxon>
        <taxon>Arthropoda</taxon>
        <taxon>Hexapoda</taxon>
        <taxon>Insecta</taxon>
        <taxon>Pterygota</taxon>
        <taxon>Neoptera</taxon>
        <taxon>Paraneoptera</taxon>
        <taxon>Hemiptera</taxon>
        <taxon>Sternorrhyncha</taxon>
        <taxon>Psylloidea</taxon>
        <taxon>Psyllidae</taxon>
        <taxon>Psyllinae</taxon>
        <taxon>Cacopsylla</taxon>
    </lineage>
</organism>
<feature type="compositionally biased region" description="Polar residues" evidence="4">
    <location>
        <begin position="713"/>
        <end position="725"/>
    </location>
</feature>
<evidence type="ECO:0000256" key="1">
    <source>
        <dbReference type="ARBA" id="ARBA00005562"/>
    </source>
</evidence>
<feature type="region of interest" description="Disordered" evidence="4">
    <location>
        <begin position="340"/>
        <end position="436"/>
    </location>
</feature>
<dbReference type="Gene3D" id="1.10.10.10">
    <property type="entry name" value="Winged helix-like DNA-binding domain superfamily/Winged helix DNA-binding domain"/>
    <property type="match status" value="1"/>
</dbReference>
<dbReference type="GO" id="GO:0030154">
    <property type="term" value="P:cell differentiation"/>
    <property type="evidence" value="ECO:0007669"/>
    <property type="project" value="TreeGrafter"/>
</dbReference>
<evidence type="ECO:0000259" key="6">
    <source>
        <dbReference type="PROSITE" id="PS50105"/>
    </source>
</evidence>
<reference evidence="7" key="1">
    <citation type="submission" date="2021-05" db="EMBL/GenBank/DDBJ databases">
        <authorList>
            <person name="Alioto T."/>
            <person name="Alioto T."/>
            <person name="Gomez Garrido J."/>
        </authorList>
    </citation>
    <scope>NUCLEOTIDE SEQUENCE</scope>
</reference>
<dbReference type="AlphaFoldDB" id="A0A8D8ZEW8"/>
<dbReference type="EMBL" id="HBUF01510373">
    <property type="protein sequence ID" value="CAG6746558.1"/>
    <property type="molecule type" value="Transcribed_RNA"/>
</dbReference>
<dbReference type="InterPro" id="IPR003118">
    <property type="entry name" value="Pointed_dom"/>
</dbReference>
<dbReference type="Gene3D" id="1.10.150.50">
    <property type="entry name" value="Transcription Factor, Ets-1"/>
    <property type="match status" value="3"/>
</dbReference>
<evidence type="ECO:0000256" key="2">
    <source>
        <dbReference type="ARBA" id="ARBA00023125"/>
    </source>
</evidence>
<dbReference type="InterPro" id="IPR000418">
    <property type="entry name" value="Ets_dom"/>
</dbReference>
<dbReference type="PRINTS" id="PR00454">
    <property type="entry name" value="ETSDOMAIN"/>
</dbReference>
<evidence type="ECO:0000256" key="4">
    <source>
        <dbReference type="SAM" id="MobiDB-lite"/>
    </source>
</evidence>
<evidence type="ECO:0000313" key="7">
    <source>
        <dbReference type="EMBL" id="CAG6746558.1"/>
    </source>
</evidence>
<feature type="region of interest" description="Disordered" evidence="4">
    <location>
        <begin position="270"/>
        <end position="312"/>
    </location>
</feature>
<feature type="domain" description="SAM" evidence="6">
    <location>
        <begin position="589"/>
        <end position="642"/>
    </location>
</feature>
<dbReference type="GO" id="GO:0005634">
    <property type="term" value="C:nucleus"/>
    <property type="evidence" value="ECO:0007669"/>
    <property type="project" value="UniProtKB-SubCell"/>
</dbReference>
<dbReference type="SUPFAM" id="SSF47769">
    <property type="entry name" value="SAM/Pointed domain"/>
    <property type="match status" value="2"/>
</dbReference>
<dbReference type="GO" id="GO:0000981">
    <property type="term" value="F:DNA-binding transcription factor activity, RNA polymerase II-specific"/>
    <property type="evidence" value="ECO:0007669"/>
    <property type="project" value="TreeGrafter"/>
</dbReference>
<feature type="compositionally biased region" description="Low complexity" evidence="4">
    <location>
        <begin position="271"/>
        <end position="281"/>
    </location>
</feature>
<comment type="subcellular location">
    <subcellularLocation>
        <location evidence="3">Nucleus</location>
    </subcellularLocation>
</comment>
<feature type="compositionally biased region" description="Polar residues" evidence="4">
    <location>
        <begin position="402"/>
        <end position="424"/>
    </location>
</feature>
<dbReference type="InterPro" id="IPR036390">
    <property type="entry name" value="WH_DNA-bd_sf"/>
</dbReference>
<feature type="region of interest" description="Disordered" evidence="4">
    <location>
        <begin position="665"/>
        <end position="744"/>
    </location>
</feature>
<dbReference type="PROSITE" id="PS50105">
    <property type="entry name" value="SAM_DOMAIN"/>
    <property type="match status" value="1"/>
</dbReference>